<keyword evidence="5" id="KW-1185">Reference proteome</keyword>
<dbReference type="Proteomes" id="UP000002572">
    <property type="component" value="Chromosome"/>
</dbReference>
<organism evidence="4 5">
    <name type="scientific">Desulfurispirillum indicum (strain ATCC BAA-1389 / DSM 22839 / S5)</name>
    <dbReference type="NCBI Taxonomy" id="653733"/>
    <lineage>
        <taxon>Bacteria</taxon>
        <taxon>Pseudomonadati</taxon>
        <taxon>Chrysiogenota</taxon>
        <taxon>Chrysiogenia</taxon>
        <taxon>Chrysiogenales</taxon>
        <taxon>Chrysiogenaceae</taxon>
        <taxon>Desulfurispirillum</taxon>
    </lineage>
</organism>
<reference evidence="4 5" key="1">
    <citation type="submission" date="2010-12" db="EMBL/GenBank/DDBJ databases">
        <title>Complete sequence of Desulfurispirillum indicum S5.</title>
        <authorList>
            <consortium name="US DOE Joint Genome Institute"/>
            <person name="Lucas S."/>
            <person name="Copeland A."/>
            <person name="Lapidus A."/>
            <person name="Cheng J.-F."/>
            <person name="Goodwin L."/>
            <person name="Pitluck S."/>
            <person name="Chertkov O."/>
            <person name="Held B."/>
            <person name="Detter J.C."/>
            <person name="Han C."/>
            <person name="Tapia R."/>
            <person name="Land M."/>
            <person name="Hauser L."/>
            <person name="Kyrpides N."/>
            <person name="Ivanova N."/>
            <person name="Mikhailova N."/>
            <person name="Haggblom M."/>
            <person name="Rauschenbach I."/>
            <person name="Bini E."/>
            <person name="Woyke T."/>
        </authorList>
    </citation>
    <scope>NUCLEOTIDE SEQUENCE [LARGE SCALE GENOMIC DNA]</scope>
    <source>
        <strain evidence="5">ATCC BAA-1389 / DSM 22839 / S5</strain>
    </source>
</reference>
<keyword evidence="2" id="KW-0456">Lyase</keyword>
<dbReference type="InterPro" id="IPR001303">
    <property type="entry name" value="Aldolase_II/adducin_N"/>
</dbReference>
<proteinExistence type="predicted"/>
<dbReference type="GO" id="GO:0046872">
    <property type="term" value="F:metal ion binding"/>
    <property type="evidence" value="ECO:0007669"/>
    <property type="project" value="UniProtKB-KW"/>
</dbReference>
<accession>E6W5T6</accession>
<dbReference type="SUPFAM" id="SSF53639">
    <property type="entry name" value="AraD/HMP-PK domain-like"/>
    <property type="match status" value="1"/>
</dbReference>
<dbReference type="InterPro" id="IPR036409">
    <property type="entry name" value="Aldolase_II/adducin_N_sf"/>
</dbReference>
<dbReference type="AlphaFoldDB" id="E6W5T6"/>
<dbReference type="PANTHER" id="PTHR22789:SF0">
    <property type="entry name" value="3-OXO-TETRONATE 4-PHOSPHATE DECARBOXYLASE-RELATED"/>
    <property type="match status" value="1"/>
</dbReference>
<evidence type="ECO:0000313" key="5">
    <source>
        <dbReference type="Proteomes" id="UP000002572"/>
    </source>
</evidence>
<dbReference type="HOGENOM" id="CLU_006033_3_4_0"/>
<evidence type="ECO:0000256" key="2">
    <source>
        <dbReference type="ARBA" id="ARBA00023239"/>
    </source>
</evidence>
<dbReference type="EMBL" id="CP002432">
    <property type="protein sequence ID" value="ADU67221.1"/>
    <property type="molecule type" value="Genomic_DNA"/>
</dbReference>
<sequence>MDSIARLMSVGRITYDKDLNSSHSGNISFRASDGSIHITRRGSMLGFLTEGDVIRVEAGGEHPQASRELPVHRAIYDANPSVGAVVHVHALHATVLSTFHDEILPADAEGRYYLPRIPVLECANPIGSDELAAGVSSILQQQHAVIVRSHGVFAAGRDLDEALLYASCTESICRILYMTAHYQQRSQPCE</sequence>
<dbReference type="GO" id="GO:0016832">
    <property type="term" value="F:aldehyde-lyase activity"/>
    <property type="evidence" value="ECO:0007669"/>
    <property type="project" value="TreeGrafter"/>
</dbReference>
<dbReference type="InParanoid" id="E6W5T6"/>
<dbReference type="GO" id="GO:0005829">
    <property type="term" value="C:cytosol"/>
    <property type="evidence" value="ECO:0007669"/>
    <property type="project" value="TreeGrafter"/>
</dbReference>
<feature type="domain" description="Class II aldolase/adducin N-terminal" evidence="3">
    <location>
        <begin position="5"/>
        <end position="177"/>
    </location>
</feature>
<dbReference type="Pfam" id="PF00596">
    <property type="entry name" value="Aldolase_II"/>
    <property type="match status" value="1"/>
</dbReference>
<evidence type="ECO:0000313" key="4">
    <source>
        <dbReference type="EMBL" id="ADU67221.1"/>
    </source>
</evidence>
<dbReference type="PANTHER" id="PTHR22789">
    <property type="entry name" value="FUCULOSE PHOSPHATE ALDOLASE"/>
    <property type="match status" value="1"/>
</dbReference>
<dbReference type="SMART" id="SM01007">
    <property type="entry name" value="Aldolase_II"/>
    <property type="match status" value="1"/>
</dbReference>
<dbReference type="eggNOG" id="COG0235">
    <property type="taxonomic scope" value="Bacteria"/>
</dbReference>
<protein>
    <submittedName>
        <fullName evidence="4">Class II aldolase/adducin family protein</fullName>
    </submittedName>
</protein>
<dbReference type="GO" id="GO:0019323">
    <property type="term" value="P:pentose catabolic process"/>
    <property type="evidence" value="ECO:0007669"/>
    <property type="project" value="TreeGrafter"/>
</dbReference>
<dbReference type="FunCoup" id="E6W5T6">
    <property type="interactions" value="221"/>
</dbReference>
<dbReference type="InterPro" id="IPR050197">
    <property type="entry name" value="Aldolase_class_II_sugar_metab"/>
</dbReference>
<dbReference type="Gene3D" id="3.40.225.10">
    <property type="entry name" value="Class II aldolase/adducin N-terminal domain"/>
    <property type="match status" value="1"/>
</dbReference>
<dbReference type="STRING" id="653733.Selin_2508"/>
<keyword evidence="1" id="KW-0479">Metal-binding</keyword>
<evidence type="ECO:0000256" key="1">
    <source>
        <dbReference type="ARBA" id="ARBA00022723"/>
    </source>
</evidence>
<name>E6W5T6_DESIS</name>
<dbReference type="KEGG" id="din:Selin_2508"/>
<dbReference type="RefSeq" id="WP_013507092.1">
    <property type="nucleotide sequence ID" value="NC_014836.1"/>
</dbReference>
<evidence type="ECO:0000259" key="3">
    <source>
        <dbReference type="SMART" id="SM01007"/>
    </source>
</evidence>
<gene>
    <name evidence="4" type="ordered locus">Selin_2508</name>
</gene>